<proteinExistence type="predicted"/>
<comment type="caution">
    <text evidence="1">The sequence shown here is derived from an EMBL/GenBank/DDBJ whole genome shotgun (WGS) entry which is preliminary data.</text>
</comment>
<evidence type="ECO:0008006" key="3">
    <source>
        <dbReference type="Google" id="ProtNLM"/>
    </source>
</evidence>
<dbReference type="EMBL" id="JAKOOW010000006">
    <property type="protein sequence ID" value="MCG6503244.1"/>
    <property type="molecule type" value="Genomic_DNA"/>
</dbReference>
<dbReference type="RefSeq" id="WP_238745393.1">
    <property type="nucleotide sequence ID" value="NZ_JAKOOW010000006.1"/>
</dbReference>
<evidence type="ECO:0000313" key="2">
    <source>
        <dbReference type="Proteomes" id="UP001298424"/>
    </source>
</evidence>
<dbReference type="PROSITE" id="PS51257">
    <property type="entry name" value="PROKAR_LIPOPROTEIN"/>
    <property type="match status" value="1"/>
</dbReference>
<dbReference type="Proteomes" id="UP001298424">
    <property type="component" value="Unassembled WGS sequence"/>
</dbReference>
<name>A0ABS9NKC8_9NEIS</name>
<evidence type="ECO:0000313" key="1">
    <source>
        <dbReference type="EMBL" id="MCG6503244.1"/>
    </source>
</evidence>
<accession>A0ABS9NKC8</accession>
<organism evidence="1 2">
    <name type="scientific">Kingella pumchi</name>
    <dbReference type="NCBI Taxonomy" id="2779506"/>
    <lineage>
        <taxon>Bacteria</taxon>
        <taxon>Pseudomonadati</taxon>
        <taxon>Pseudomonadota</taxon>
        <taxon>Betaproteobacteria</taxon>
        <taxon>Neisseriales</taxon>
        <taxon>Neisseriaceae</taxon>
        <taxon>Kingella</taxon>
    </lineage>
</organism>
<gene>
    <name evidence="1" type="ORF">MB824_01855</name>
</gene>
<keyword evidence="2" id="KW-1185">Reference proteome</keyword>
<sequence length="78" mass="8706">MRTRIIALLALTALGGCTWETYQNQAGQTRLRQKYPTGTGIYYTEGAASQNTHYHSARPVQHAILPEKEVGEDEEGQK</sequence>
<reference evidence="1 2" key="1">
    <citation type="submission" date="2022-02" db="EMBL/GenBank/DDBJ databases">
        <title>Genome sequence data of Kingella unionensis sp. nov. strain CICC 24913 (CCUG 75125).</title>
        <authorList>
            <person name="Xiao M."/>
        </authorList>
    </citation>
    <scope>NUCLEOTIDE SEQUENCE [LARGE SCALE GENOMIC DNA]</scope>
    <source>
        <strain evidence="1 2">CICC 24913</strain>
    </source>
</reference>
<protein>
    <recommendedName>
        <fullName evidence="3">Lipoprotein</fullName>
    </recommendedName>
</protein>